<gene>
    <name evidence="1" type="ORF">CQW34_01791</name>
</gene>
<dbReference type="EMBL" id="PDCW01000010">
    <property type="protein sequence ID" value="PJY74920.1"/>
    <property type="molecule type" value="Genomic_DNA"/>
</dbReference>
<comment type="caution">
    <text evidence="1">The sequence shown here is derived from an EMBL/GenBank/DDBJ whole genome shotgun (WGS) entry which is preliminary data.</text>
</comment>
<reference evidence="1 2" key="1">
    <citation type="journal article" date="2017" name="MBio">
        <title>Gut Symbiont Bacteroides fragilis Secretes a Eukaryotic-Like Ubiquitin Protein That Mediates Intraspecies Antagonism.</title>
        <authorList>
            <person name="Chatzidaki-Livanis M."/>
            <person name="Coyne M.J."/>
            <person name="Roelofs K.G."/>
            <person name="Gentyala R.R."/>
            <person name="Caldwell J.M."/>
            <person name="Comstock L.E."/>
        </authorList>
    </citation>
    <scope>NUCLEOTIDE SEQUENCE [LARGE SCALE GENOMIC DNA]</scope>
    <source>
        <strain evidence="1 2">12905</strain>
    </source>
</reference>
<evidence type="ECO:0000313" key="1">
    <source>
        <dbReference type="EMBL" id="PJY74920.1"/>
    </source>
</evidence>
<organism evidence="1 2">
    <name type="scientific">Bacteroides fragilis</name>
    <dbReference type="NCBI Taxonomy" id="817"/>
    <lineage>
        <taxon>Bacteria</taxon>
        <taxon>Pseudomonadati</taxon>
        <taxon>Bacteroidota</taxon>
        <taxon>Bacteroidia</taxon>
        <taxon>Bacteroidales</taxon>
        <taxon>Bacteroidaceae</taxon>
        <taxon>Bacteroides</taxon>
    </lineage>
</organism>
<sequence>MLFNVSGLYIPIKSFHCPSFSSVMAMQVSACKMMYPVLSLEESLVVFQLYFAFTEPLVDGGDYGSGAVGVNDRVIIGFLPID</sequence>
<accession>A0A2M9V8B8</accession>
<dbReference type="Proteomes" id="UP000231846">
    <property type="component" value="Unassembled WGS sequence"/>
</dbReference>
<protein>
    <submittedName>
        <fullName evidence="1">Uncharacterized protein</fullName>
    </submittedName>
</protein>
<evidence type="ECO:0000313" key="2">
    <source>
        <dbReference type="Proteomes" id="UP000231846"/>
    </source>
</evidence>
<proteinExistence type="predicted"/>
<name>A0A2M9V8B8_BACFG</name>
<dbReference type="AlphaFoldDB" id="A0A2M9V8B8"/>